<gene>
    <name evidence="1" type="ORF">E0L32_007026</name>
</gene>
<dbReference type="RefSeq" id="XP_030994090.1">
    <property type="nucleotide sequence ID" value="XM_031141725.1"/>
</dbReference>
<evidence type="ECO:0000313" key="2">
    <source>
        <dbReference type="Proteomes" id="UP000319257"/>
    </source>
</evidence>
<dbReference type="Proteomes" id="UP000319257">
    <property type="component" value="Unassembled WGS sequence"/>
</dbReference>
<reference evidence="1 2" key="1">
    <citation type="submission" date="2019-06" db="EMBL/GenBank/DDBJ databases">
        <title>Draft genome sequence of the filamentous fungus Phialemoniopsis curvata isolated from diesel fuel.</title>
        <authorList>
            <person name="Varaljay V.A."/>
            <person name="Lyon W.J."/>
            <person name="Crouch A.L."/>
            <person name="Drake C.E."/>
            <person name="Hollomon J.M."/>
            <person name="Nadeau L.J."/>
            <person name="Nunn H.S."/>
            <person name="Stevenson B.S."/>
            <person name="Bojanowski C.L."/>
            <person name="Crookes-Goodson W.J."/>
        </authorList>
    </citation>
    <scope>NUCLEOTIDE SEQUENCE [LARGE SCALE GENOMIC DNA]</scope>
    <source>
        <strain evidence="1 2">D216</strain>
    </source>
</reference>
<dbReference type="OrthoDB" id="1658288at2759"/>
<protein>
    <submittedName>
        <fullName evidence="1">Uncharacterized protein</fullName>
    </submittedName>
</protein>
<dbReference type="STRING" id="1093900.A0A507B4W0"/>
<dbReference type="EMBL" id="SKBQ01000041">
    <property type="protein sequence ID" value="TPX12379.1"/>
    <property type="molecule type" value="Genomic_DNA"/>
</dbReference>
<dbReference type="AlphaFoldDB" id="A0A507B4W0"/>
<dbReference type="InParanoid" id="A0A507B4W0"/>
<organism evidence="1 2">
    <name type="scientific">Thyridium curvatum</name>
    <dbReference type="NCBI Taxonomy" id="1093900"/>
    <lineage>
        <taxon>Eukaryota</taxon>
        <taxon>Fungi</taxon>
        <taxon>Dikarya</taxon>
        <taxon>Ascomycota</taxon>
        <taxon>Pezizomycotina</taxon>
        <taxon>Sordariomycetes</taxon>
        <taxon>Sordariomycetidae</taxon>
        <taxon>Thyridiales</taxon>
        <taxon>Thyridiaceae</taxon>
        <taxon>Thyridium</taxon>
    </lineage>
</organism>
<proteinExistence type="predicted"/>
<comment type="caution">
    <text evidence="1">The sequence shown here is derived from an EMBL/GenBank/DDBJ whole genome shotgun (WGS) entry which is preliminary data.</text>
</comment>
<sequence>MDSFHGRFNGKSHHGQVPAIFHRHGKLTMAPADREEFLRAENQTSRGHTAALNQPDDTAQFACSVYDCVLELHITDQGNHLETSHPEALVKRCRYQCRRQRALDLITKAIKGWSAHGASALEKEQHFGELDGFVFLEHSFTAAKLLIRAEGSPYLVSELAEQIGWIASALQSSPYSSEIATIYPVLHTRMLDKPFFRSSAMFEPRARQVALRANMYFVTERYLNHQSPRNGQCWHKLFKNPVVVTGYPVQVRPALEPGTGLEIPLDVLMALVDSTGIEKFNEMNLIKGFSAILVPTRKVQDIVLWHMWYNENHERISYTDARIGEFEYVTEAELNSSRHIVGWCSRARNHTGSPNANYDIKWSGLGCPRDRHVWEKVVVSAGSENAITVSTSFVLSKKDKSIVSSPLQGYRSRLTFMSKQYVLLYDVADRRAWLVDGLSALLHLVRASLKSEHSAIPGVLSHHMKQIKEADPCLQGAEAAASVLLNADNCATQLYLDEEELWEEEVETRNSRGETVRESFAKKKKKFYCFRDRVLDIYSLMEKVVDHLSDLRSENGVGFRFRGTPRNLLQGFDFQDLATCQTPLRPHTVKLSLQGSGRGWIDLARSLQAITLFGKDFGDLITPKNPPFVQGCDGCGFGTSLPKNKEYMGVCVNLLERIINARGSIDSVPWRLADDIYWHTPGQVFESCQCRKGGLFNHTRKTDRAQVLLPSKNPHIWARSFNIPGSFESGGAVYFCQVWKFPFRLSHQMELRPLPQDANIGAQADGAAKATISVPALPLEKCRNKETGAQAGPEDIMS</sequence>
<evidence type="ECO:0000313" key="1">
    <source>
        <dbReference type="EMBL" id="TPX12379.1"/>
    </source>
</evidence>
<keyword evidence="2" id="KW-1185">Reference proteome</keyword>
<dbReference type="GeneID" id="41974473"/>
<accession>A0A507B4W0</accession>
<name>A0A507B4W0_9PEZI</name>